<evidence type="ECO:0000256" key="3">
    <source>
        <dbReference type="ARBA" id="ARBA00022722"/>
    </source>
</evidence>
<comment type="function">
    <text evidence="8">Toxic component of a toxin-antitoxin (TA) system. An RNase.</text>
</comment>
<evidence type="ECO:0000313" key="11">
    <source>
        <dbReference type="Proteomes" id="UP000214603"/>
    </source>
</evidence>
<evidence type="ECO:0000256" key="5">
    <source>
        <dbReference type="ARBA" id="ARBA00022801"/>
    </source>
</evidence>
<organism evidence="10 11">
    <name type="scientific">Candidimonas nitroreducens</name>
    <dbReference type="NCBI Taxonomy" id="683354"/>
    <lineage>
        <taxon>Bacteria</taxon>
        <taxon>Pseudomonadati</taxon>
        <taxon>Pseudomonadota</taxon>
        <taxon>Betaproteobacteria</taxon>
        <taxon>Burkholderiales</taxon>
        <taxon>Alcaligenaceae</taxon>
        <taxon>Candidimonas</taxon>
    </lineage>
</organism>
<proteinExistence type="inferred from homology"/>
<dbReference type="Gene3D" id="3.40.50.1010">
    <property type="entry name" value="5'-nuclease"/>
    <property type="match status" value="1"/>
</dbReference>
<evidence type="ECO:0000256" key="8">
    <source>
        <dbReference type="HAMAP-Rule" id="MF_00265"/>
    </source>
</evidence>
<keyword evidence="11" id="KW-1185">Reference proteome</keyword>
<keyword evidence="5 8" id="KW-0378">Hydrolase</keyword>
<feature type="binding site" evidence="8">
    <location>
        <position position="98"/>
    </location>
    <ligand>
        <name>Mg(2+)</name>
        <dbReference type="ChEBI" id="CHEBI:18420"/>
    </ligand>
</feature>
<dbReference type="InterPro" id="IPR022907">
    <property type="entry name" value="VapC_family"/>
</dbReference>
<sequence>MWLLDSNTISYYFRGEPQVVARMRAARPADLGVPAIVEYELRYGMLRLPRKLAEPRLAALTQLLAPLQVMAFDTECAGCAARIRASLESAGTPIGPHDTLIAATALRYQATLVTRNVREFSRVPGLLWENWHGNDG</sequence>
<evidence type="ECO:0000259" key="9">
    <source>
        <dbReference type="Pfam" id="PF01850"/>
    </source>
</evidence>
<evidence type="ECO:0000256" key="6">
    <source>
        <dbReference type="ARBA" id="ARBA00022842"/>
    </source>
</evidence>
<name>A0A225MUD6_9BURK</name>
<dbReference type="PANTHER" id="PTHR33653">
    <property type="entry name" value="RIBONUCLEASE VAPC2"/>
    <property type="match status" value="1"/>
</dbReference>
<dbReference type="GO" id="GO:0016787">
    <property type="term" value="F:hydrolase activity"/>
    <property type="evidence" value="ECO:0007669"/>
    <property type="project" value="UniProtKB-KW"/>
</dbReference>
<dbReference type="EC" id="3.1.-.-" evidence="8"/>
<comment type="caution">
    <text evidence="10">The sequence shown here is derived from an EMBL/GenBank/DDBJ whole genome shotgun (WGS) entry which is preliminary data.</text>
</comment>
<dbReference type="PANTHER" id="PTHR33653:SF1">
    <property type="entry name" value="RIBONUCLEASE VAPC2"/>
    <property type="match status" value="1"/>
</dbReference>
<evidence type="ECO:0000256" key="4">
    <source>
        <dbReference type="ARBA" id="ARBA00022723"/>
    </source>
</evidence>
<dbReference type="AlphaFoldDB" id="A0A225MUD6"/>
<reference evidence="11" key="1">
    <citation type="submission" date="2017-06" db="EMBL/GenBank/DDBJ databases">
        <title>Herbaspirillum phytohormonus sp. nov., isolated from the root nodule of Robinia pseudoacacia in lead-zinc mine.</title>
        <authorList>
            <person name="Fan M."/>
            <person name="Lin Y."/>
        </authorList>
    </citation>
    <scope>NUCLEOTIDE SEQUENCE [LARGE SCALE GENOMIC DNA]</scope>
    <source>
        <strain evidence="11">SC-089</strain>
    </source>
</reference>
<keyword evidence="4 8" id="KW-0479">Metal-binding</keyword>
<dbReference type="CDD" id="cd18745">
    <property type="entry name" value="PIN_VapC4-5_FitB-like"/>
    <property type="match status" value="1"/>
</dbReference>
<feature type="domain" description="PIN" evidence="9">
    <location>
        <begin position="3"/>
        <end position="125"/>
    </location>
</feature>
<dbReference type="Proteomes" id="UP000214603">
    <property type="component" value="Unassembled WGS sequence"/>
</dbReference>
<evidence type="ECO:0000256" key="7">
    <source>
        <dbReference type="ARBA" id="ARBA00038093"/>
    </source>
</evidence>
<comment type="similarity">
    <text evidence="7 8">Belongs to the PINc/VapC protein family.</text>
</comment>
<comment type="cofactor">
    <cofactor evidence="1 8">
        <name>Mg(2+)</name>
        <dbReference type="ChEBI" id="CHEBI:18420"/>
    </cofactor>
</comment>
<dbReference type="GO" id="GO:0090729">
    <property type="term" value="F:toxin activity"/>
    <property type="evidence" value="ECO:0007669"/>
    <property type="project" value="UniProtKB-KW"/>
</dbReference>
<protein>
    <recommendedName>
        <fullName evidence="8">Ribonuclease VapC</fullName>
        <shortName evidence="8">RNase VapC</shortName>
        <ecNumber evidence="8">3.1.-.-</ecNumber>
    </recommendedName>
    <alternativeName>
        <fullName evidence="8">Toxin VapC</fullName>
    </alternativeName>
</protein>
<dbReference type="OrthoDB" id="9796690at2"/>
<keyword evidence="6 8" id="KW-0460">Magnesium</keyword>
<dbReference type="GO" id="GO:0004540">
    <property type="term" value="F:RNA nuclease activity"/>
    <property type="evidence" value="ECO:0007669"/>
    <property type="project" value="InterPro"/>
</dbReference>
<dbReference type="EMBL" id="NJIH01000003">
    <property type="protein sequence ID" value="OWT64083.1"/>
    <property type="molecule type" value="Genomic_DNA"/>
</dbReference>
<accession>A0A225MUD6</accession>
<dbReference type="InterPro" id="IPR029060">
    <property type="entry name" value="PIN-like_dom_sf"/>
</dbReference>
<dbReference type="Pfam" id="PF01850">
    <property type="entry name" value="PIN"/>
    <property type="match status" value="1"/>
</dbReference>
<evidence type="ECO:0000256" key="2">
    <source>
        <dbReference type="ARBA" id="ARBA00022649"/>
    </source>
</evidence>
<keyword evidence="8" id="KW-0800">Toxin</keyword>
<feature type="binding site" evidence="8">
    <location>
        <position position="5"/>
    </location>
    <ligand>
        <name>Mg(2+)</name>
        <dbReference type="ChEBI" id="CHEBI:18420"/>
    </ligand>
</feature>
<dbReference type="InterPro" id="IPR002716">
    <property type="entry name" value="PIN_dom"/>
</dbReference>
<keyword evidence="2 8" id="KW-1277">Toxin-antitoxin system</keyword>
<dbReference type="HAMAP" id="MF_00265">
    <property type="entry name" value="VapC_Nob1"/>
    <property type="match status" value="1"/>
</dbReference>
<dbReference type="GO" id="GO:0000287">
    <property type="term" value="F:magnesium ion binding"/>
    <property type="evidence" value="ECO:0007669"/>
    <property type="project" value="UniProtKB-UniRule"/>
</dbReference>
<dbReference type="RefSeq" id="WP_088602663.1">
    <property type="nucleotide sequence ID" value="NZ_NJIH01000003.1"/>
</dbReference>
<keyword evidence="3 8" id="KW-0540">Nuclease</keyword>
<evidence type="ECO:0000313" key="10">
    <source>
        <dbReference type="EMBL" id="OWT64083.1"/>
    </source>
</evidence>
<evidence type="ECO:0000256" key="1">
    <source>
        <dbReference type="ARBA" id="ARBA00001946"/>
    </source>
</evidence>
<dbReference type="InterPro" id="IPR050556">
    <property type="entry name" value="Type_II_TA_system_RNase"/>
</dbReference>
<gene>
    <name evidence="8" type="primary">vapC</name>
    <name evidence="10" type="ORF">CEY11_07270</name>
</gene>
<dbReference type="SUPFAM" id="SSF88723">
    <property type="entry name" value="PIN domain-like"/>
    <property type="match status" value="1"/>
</dbReference>